<sequence>MRIISSDEIDYCLEDRDVLETLRRAFRSSIQTPYVDALTIPRPKQSAGALEFHPAWTNFAGQGHSDRGYIGCNLKLSLPELTGPASNIYVLFSGSGGQPIALIDGMRLGVWRKAGIHGLAAAYLAREDARRMLVIGDDPRLPRIVSAYSSVRGLTSVLFCGTAPSVQKRISGNSGLSHLHFGTTADIPAAVEGADIVCVAGPAHNQQDQSLLPDDFDPPAGCHIDVLNPRLSLPSDLLEDCRLFTSDCSHPPFDGKDWAADLTDLARGDKAGRRYYGQRTLFCANTLTGKADFALATHVFLRT</sequence>
<dbReference type="Proteomes" id="UP001157914">
    <property type="component" value="Unassembled WGS sequence"/>
</dbReference>
<accession>A0ABY1PJL7</accession>
<keyword evidence="3" id="KW-1185">Reference proteome</keyword>
<name>A0ABY1PJL7_9HYPH</name>
<dbReference type="Gene3D" id="3.30.1780.10">
    <property type="entry name" value="ornithine cyclodeaminase, domain 1"/>
    <property type="match status" value="1"/>
</dbReference>
<dbReference type="InterPro" id="IPR036291">
    <property type="entry name" value="NAD(P)-bd_dom_sf"/>
</dbReference>
<dbReference type="InterPro" id="IPR003462">
    <property type="entry name" value="ODC_Mu_crystall"/>
</dbReference>
<organism evidence="2 3">
    <name type="scientific">Roseibium denhamense</name>
    <dbReference type="NCBI Taxonomy" id="76305"/>
    <lineage>
        <taxon>Bacteria</taxon>
        <taxon>Pseudomonadati</taxon>
        <taxon>Pseudomonadota</taxon>
        <taxon>Alphaproteobacteria</taxon>
        <taxon>Hyphomicrobiales</taxon>
        <taxon>Stappiaceae</taxon>
        <taxon>Roseibium</taxon>
    </lineage>
</organism>
<comment type="caution">
    <text evidence="2">The sequence shown here is derived from an EMBL/GenBank/DDBJ whole genome shotgun (WGS) entry which is preliminary data.</text>
</comment>
<dbReference type="EMBL" id="FXTT01000006">
    <property type="protein sequence ID" value="SMP35689.1"/>
    <property type="molecule type" value="Genomic_DNA"/>
</dbReference>
<dbReference type="RefSeq" id="WP_155191083.1">
    <property type="nucleotide sequence ID" value="NZ_BAAAEA010000002.1"/>
</dbReference>
<evidence type="ECO:0000313" key="3">
    <source>
        <dbReference type="Proteomes" id="UP001157914"/>
    </source>
</evidence>
<dbReference type="SUPFAM" id="SSF51735">
    <property type="entry name" value="NAD(P)-binding Rossmann-fold domains"/>
    <property type="match status" value="1"/>
</dbReference>
<proteinExistence type="inferred from homology"/>
<dbReference type="Gene3D" id="3.40.50.720">
    <property type="entry name" value="NAD(P)-binding Rossmann-like Domain"/>
    <property type="match status" value="1"/>
</dbReference>
<dbReference type="Pfam" id="PF02423">
    <property type="entry name" value="OCD_Mu_crystall"/>
    <property type="match status" value="1"/>
</dbReference>
<protein>
    <submittedName>
        <fullName evidence="2">Ornithine cyclodeaminase</fullName>
    </submittedName>
</protein>
<dbReference type="InterPro" id="IPR023401">
    <property type="entry name" value="ODC_N"/>
</dbReference>
<evidence type="ECO:0000256" key="1">
    <source>
        <dbReference type="ARBA" id="ARBA00008903"/>
    </source>
</evidence>
<reference evidence="2 3" key="1">
    <citation type="submission" date="2017-05" db="EMBL/GenBank/DDBJ databases">
        <authorList>
            <person name="Varghese N."/>
            <person name="Submissions S."/>
        </authorList>
    </citation>
    <scope>NUCLEOTIDE SEQUENCE [LARGE SCALE GENOMIC DNA]</scope>
    <source>
        <strain evidence="2 3">DSM 15949</strain>
    </source>
</reference>
<comment type="similarity">
    <text evidence="1">Belongs to the ornithine cyclodeaminase/mu-crystallin family.</text>
</comment>
<gene>
    <name evidence="2" type="ORF">SAMN06265374_4077</name>
</gene>
<evidence type="ECO:0000313" key="2">
    <source>
        <dbReference type="EMBL" id="SMP35689.1"/>
    </source>
</evidence>